<dbReference type="InterPro" id="IPR048661">
    <property type="entry name" value="CPL1-like"/>
</dbReference>
<proteinExistence type="predicted"/>
<keyword evidence="2" id="KW-0732">Signal</keyword>
<dbReference type="AlphaFoldDB" id="A0A9P5Q8R6"/>
<accession>A0A9P5Q8R6</accession>
<feature type="compositionally biased region" description="Low complexity" evidence="1">
    <location>
        <begin position="137"/>
        <end position="153"/>
    </location>
</feature>
<name>A0A9P5Q8R6_9AGAR</name>
<evidence type="ECO:0000256" key="2">
    <source>
        <dbReference type="SAM" id="SignalP"/>
    </source>
</evidence>
<feature type="region of interest" description="Disordered" evidence="1">
    <location>
        <begin position="109"/>
        <end position="174"/>
    </location>
</feature>
<evidence type="ECO:0000313" key="5">
    <source>
        <dbReference type="Proteomes" id="UP000772434"/>
    </source>
</evidence>
<sequence length="256" mass="26174">MVFKGVVALAVVALAVPFAAARVPASSTETSKCSEGYFPFTAIKDCCLPHNGSSNSSPPKGKSCPSSRYWSVEQDCCVPSHPVPTSTPPQCNQQGHSWSAASQCCIGNPGNPGHPTTTAPSKPSPTPTKPSGGEPHGGNPYSGGSSSNGNYPGQGESGHSSGNHYGRRQHTSRSLPACPKGLDACPISGLVSGDYECLDTTAELESCGGCASIGRGQDCTAIKGAWNVGCELGSCKVYTCSEGYLLSADNKSCVPL</sequence>
<dbReference type="OrthoDB" id="439917at2759"/>
<dbReference type="InterPro" id="IPR038955">
    <property type="entry name" value="PriA/CPL1_fungi"/>
</dbReference>
<dbReference type="Pfam" id="PF21671">
    <property type="entry name" value="CPL1-like"/>
    <property type="match status" value="1"/>
</dbReference>
<evidence type="ECO:0000259" key="3">
    <source>
        <dbReference type="Pfam" id="PF21671"/>
    </source>
</evidence>
<organism evidence="4 5">
    <name type="scientific">Rhodocollybia butyracea</name>
    <dbReference type="NCBI Taxonomy" id="206335"/>
    <lineage>
        <taxon>Eukaryota</taxon>
        <taxon>Fungi</taxon>
        <taxon>Dikarya</taxon>
        <taxon>Basidiomycota</taxon>
        <taxon>Agaricomycotina</taxon>
        <taxon>Agaricomycetes</taxon>
        <taxon>Agaricomycetidae</taxon>
        <taxon>Agaricales</taxon>
        <taxon>Marasmiineae</taxon>
        <taxon>Omphalotaceae</taxon>
        <taxon>Rhodocollybia</taxon>
    </lineage>
</organism>
<dbReference type="PANTHER" id="PTHR35192">
    <property type="entry name" value="PROTEIN, PUTATIVE-RELATED"/>
    <property type="match status" value="1"/>
</dbReference>
<evidence type="ECO:0000313" key="4">
    <source>
        <dbReference type="EMBL" id="KAF9076332.1"/>
    </source>
</evidence>
<comment type="caution">
    <text evidence="4">The sequence shown here is derived from an EMBL/GenBank/DDBJ whole genome shotgun (WGS) entry which is preliminary data.</text>
</comment>
<evidence type="ECO:0000256" key="1">
    <source>
        <dbReference type="SAM" id="MobiDB-lite"/>
    </source>
</evidence>
<dbReference type="EMBL" id="JADNRY010000007">
    <property type="protein sequence ID" value="KAF9076332.1"/>
    <property type="molecule type" value="Genomic_DNA"/>
</dbReference>
<feature type="signal peptide" evidence="2">
    <location>
        <begin position="1"/>
        <end position="21"/>
    </location>
</feature>
<reference evidence="4" key="1">
    <citation type="submission" date="2020-11" db="EMBL/GenBank/DDBJ databases">
        <authorList>
            <consortium name="DOE Joint Genome Institute"/>
            <person name="Ahrendt S."/>
            <person name="Riley R."/>
            <person name="Andreopoulos W."/>
            <person name="Labutti K."/>
            <person name="Pangilinan J."/>
            <person name="Ruiz-Duenas F.J."/>
            <person name="Barrasa J.M."/>
            <person name="Sanchez-Garcia M."/>
            <person name="Camarero S."/>
            <person name="Miyauchi S."/>
            <person name="Serrano A."/>
            <person name="Linde D."/>
            <person name="Babiker R."/>
            <person name="Drula E."/>
            <person name="Ayuso-Fernandez I."/>
            <person name="Pacheco R."/>
            <person name="Padilla G."/>
            <person name="Ferreira P."/>
            <person name="Barriuso J."/>
            <person name="Kellner H."/>
            <person name="Castanera R."/>
            <person name="Alfaro M."/>
            <person name="Ramirez L."/>
            <person name="Pisabarro A.G."/>
            <person name="Kuo A."/>
            <person name="Tritt A."/>
            <person name="Lipzen A."/>
            <person name="He G."/>
            <person name="Yan M."/>
            <person name="Ng V."/>
            <person name="Cullen D."/>
            <person name="Martin F."/>
            <person name="Rosso M.-N."/>
            <person name="Henrissat B."/>
            <person name="Hibbett D."/>
            <person name="Martinez A.T."/>
            <person name="Grigoriev I.V."/>
        </authorList>
    </citation>
    <scope>NUCLEOTIDE SEQUENCE</scope>
    <source>
        <strain evidence="4">AH 40177</strain>
    </source>
</reference>
<keyword evidence="5" id="KW-1185">Reference proteome</keyword>
<protein>
    <recommendedName>
        <fullName evidence="3">Protein CPL1-like domain-containing protein</fullName>
    </recommendedName>
</protein>
<feature type="domain" description="Protein CPL1-like" evidence="3">
    <location>
        <begin position="195"/>
        <end position="254"/>
    </location>
</feature>
<gene>
    <name evidence="4" type="ORF">BDP27DRAFT_1380379</name>
</gene>
<dbReference type="PANTHER" id="PTHR35192:SF2">
    <property type="entry name" value="APPLE DOMAIN-CONTAINING PROTEIN"/>
    <property type="match status" value="1"/>
</dbReference>
<feature type="chain" id="PRO_5040208300" description="Protein CPL1-like domain-containing protein" evidence="2">
    <location>
        <begin position="22"/>
        <end position="256"/>
    </location>
</feature>
<dbReference type="Proteomes" id="UP000772434">
    <property type="component" value="Unassembled WGS sequence"/>
</dbReference>